<dbReference type="GO" id="GO:0005576">
    <property type="term" value="C:extracellular region"/>
    <property type="evidence" value="ECO:0007669"/>
    <property type="project" value="UniProtKB-SubCell"/>
</dbReference>
<protein>
    <submittedName>
        <fullName evidence="12">Sphingomyelin phosphodiesterase, putative</fullName>
    </submittedName>
</protein>
<evidence type="ECO:0000256" key="8">
    <source>
        <dbReference type="ARBA" id="ARBA00022833"/>
    </source>
</evidence>
<dbReference type="KEGG" id="acan:ACA1_264580"/>
<keyword evidence="7" id="KW-0378">Hydrolase</keyword>
<dbReference type="STRING" id="1257118.L8H1A2"/>
<dbReference type="InterPro" id="IPR041805">
    <property type="entry name" value="ASMase/PPN1_MPP"/>
</dbReference>
<feature type="domain" description="Sphingomyelin phosphodiesterase C-terminal" evidence="11">
    <location>
        <begin position="224"/>
        <end position="356"/>
    </location>
</feature>
<evidence type="ECO:0000256" key="6">
    <source>
        <dbReference type="ARBA" id="ARBA00022729"/>
    </source>
</evidence>
<feature type="domain" description="Calcineurin-like phosphoesterase" evidence="10">
    <location>
        <begin position="7"/>
        <end position="208"/>
    </location>
</feature>
<evidence type="ECO:0000259" key="10">
    <source>
        <dbReference type="Pfam" id="PF00149"/>
    </source>
</evidence>
<dbReference type="InterPro" id="IPR045473">
    <property type="entry name" value="ASM_C"/>
</dbReference>
<reference evidence="12 13" key="1">
    <citation type="journal article" date="2013" name="Genome Biol.">
        <title>Genome of Acanthamoeba castellanii highlights extensive lateral gene transfer and early evolution of tyrosine kinase signaling.</title>
        <authorList>
            <person name="Clarke M."/>
            <person name="Lohan A.J."/>
            <person name="Liu B."/>
            <person name="Lagkouvardos I."/>
            <person name="Roy S."/>
            <person name="Zafar N."/>
            <person name="Bertelli C."/>
            <person name="Schilde C."/>
            <person name="Kianianmomeni A."/>
            <person name="Burglin T.R."/>
            <person name="Frech C."/>
            <person name="Turcotte B."/>
            <person name="Kopec K.O."/>
            <person name="Synnott J.M."/>
            <person name="Choo C."/>
            <person name="Paponov I."/>
            <person name="Finkler A."/>
            <person name="Soon Heng Tan C."/>
            <person name="Hutchins A.P."/>
            <person name="Weinmeier T."/>
            <person name="Rattei T."/>
            <person name="Chu J.S."/>
            <person name="Gimenez G."/>
            <person name="Irimia M."/>
            <person name="Rigden D.J."/>
            <person name="Fitzpatrick D.A."/>
            <person name="Lorenzo-Morales J."/>
            <person name="Bateman A."/>
            <person name="Chiu C.H."/>
            <person name="Tang P."/>
            <person name="Hegemann P."/>
            <person name="Fromm H."/>
            <person name="Raoult D."/>
            <person name="Greub G."/>
            <person name="Miranda-Saavedra D."/>
            <person name="Chen N."/>
            <person name="Nash P."/>
            <person name="Ginger M.L."/>
            <person name="Horn M."/>
            <person name="Schaap P."/>
            <person name="Caler L."/>
            <person name="Loftus B."/>
        </authorList>
    </citation>
    <scope>NUCLEOTIDE SEQUENCE [LARGE SCALE GENOMIC DNA]</scope>
    <source>
        <strain evidence="12 13">Neff</strain>
    </source>
</reference>
<dbReference type="Proteomes" id="UP000011083">
    <property type="component" value="Unassembled WGS sequence"/>
</dbReference>
<evidence type="ECO:0000256" key="3">
    <source>
        <dbReference type="ARBA" id="ARBA00008234"/>
    </source>
</evidence>
<evidence type="ECO:0000256" key="1">
    <source>
        <dbReference type="ARBA" id="ARBA00001947"/>
    </source>
</evidence>
<dbReference type="AlphaFoldDB" id="L8H1A2"/>
<keyword evidence="9" id="KW-0325">Glycoprotein</keyword>
<keyword evidence="4" id="KW-0964">Secreted</keyword>
<dbReference type="GO" id="GO:0046872">
    <property type="term" value="F:metal ion binding"/>
    <property type="evidence" value="ECO:0007669"/>
    <property type="project" value="UniProtKB-KW"/>
</dbReference>
<dbReference type="Pfam" id="PF00149">
    <property type="entry name" value="Metallophos"/>
    <property type="match status" value="1"/>
</dbReference>
<accession>L8H1A2</accession>
<dbReference type="RefSeq" id="XP_004341369.1">
    <property type="nucleotide sequence ID" value="XM_004341321.1"/>
</dbReference>
<sequence>MPEIMLDNLLNHLATNYSADLDFIFWTGDNPPHDIWMESRESQIASTQYLVDKLKAAFPKTPVFPTLGNHESFPVDQFPTPPKNSWLMNPVARMWSYWLPSDALQTVQYGGYYTTLIRPGLRLISLNTQYCDINNFYLILNATDPTEQLAWLTGVLAKAKASNEIVFIIGHIPFNDVGCLYKYSSQYERLIRQYAPIIKTQLFGHTHDDSFYLTYSEDNSASDPISVAYVAPSVTTYTNLNPSYRIYEYNRTDGTILNYQQYYTDLELTNKQGYPTWTKAYDPISEYGMSSLSPAQWAAVTARFNATDSYFQRWWFHHYSQTAGRAPCTGGCKSDSLCSMTSSTAKAFLECTGQEYNLANLWEWLMNHLC</sequence>
<evidence type="ECO:0000313" key="12">
    <source>
        <dbReference type="EMBL" id="ELR19284.1"/>
    </source>
</evidence>
<dbReference type="OrthoDB" id="282973at2759"/>
<evidence type="ECO:0000259" key="11">
    <source>
        <dbReference type="Pfam" id="PF19272"/>
    </source>
</evidence>
<organism evidence="12 13">
    <name type="scientific">Acanthamoeba castellanii (strain ATCC 30010 / Neff)</name>
    <dbReference type="NCBI Taxonomy" id="1257118"/>
    <lineage>
        <taxon>Eukaryota</taxon>
        <taxon>Amoebozoa</taxon>
        <taxon>Discosea</taxon>
        <taxon>Longamoebia</taxon>
        <taxon>Centramoebida</taxon>
        <taxon>Acanthamoebidae</taxon>
        <taxon>Acanthamoeba</taxon>
    </lineage>
</organism>
<keyword evidence="13" id="KW-1185">Reference proteome</keyword>
<dbReference type="SUPFAM" id="SSF56300">
    <property type="entry name" value="Metallo-dependent phosphatases"/>
    <property type="match status" value="1"/>
</dbReference>
<evidence type="ECO:0000256" key="7">
    <source>
        <dbReference type="ARBA" id="ARBA00022801"/>
    </source>
</evidence>
<dbReference type="EMBL" id="KB007933">
    <property type="protein sequence ID" value="ELR19284.1"/>
    <property type="molecule type" value="Genomic_DNA"/>
</dbReference>
<evidence type="ECO:0000313" key="13">
    <source>
        <dbReference type="Proteomes" id="UP000011083"/>
    </source>
</evidence>
<dbReference type="Gene3D" id="3.60.21.10">
    <property type="match status" value="1"/>
</dbReference>
<dbReference type="GO" id="GO:0016787">
    <property type="term" value="F:hydrolase activity"/>
    <property type="evidence" value="ECO:0007669"/>
    <property type="project" value="UniProtKB-KW"/>
</dbReference>
<evidence type="ECO:0000256" key="4">
    <source>
        <dbReference type="ARBA" id="ARBA00022525"/>
    </source>
</evidence>
<proteinExistence type="inferred from homology"/>
<dbReference type="GeneID" id="14920061"/>
<keyword evidence="8" id="KW-0862">Zinc</keyword>
<evidence type="ECO:0000256" key="9">
    <source>
        <dbReference type="ARBA" id="ARBA00023180"/>
    </source>
</evidence>
<keyword evidence="5" id="KW-0479">Metal-binding</keyword>
<dbReference type="InterPro" id="IPR004843">
    <property type="entry name" value="Calcineurin-like_PHP"/>
</dbReference>
<name>L8H1A2_ACACF</name>
<dbReference type="PANTHER" id="PTHR10340">
    <property type="entry name" value="SPHINGOMYELIN PHOSPHODIESTERASE"/>
    <property type="match status" value="1"/>
</dbReference>
<dbReference type="Pfam" id="PF19272">
    <property type="entry name" value="ASMase_C"/>
    <property type="match status" value="1"/>
</dbReference>
<dbReference type="PANTHER" id="PTHR10340:SF57">
    <property type="entry name" value="METALLOPHOS DOMAIN-CONTAINING PROTEIN"/>
    <property type="match status" value="1"/>
</dbReference>
<comment type="cofactor">
    <cofactor evidence="1">
        <name>Zn(2+)</name>
        <dbReference type="ChEBI" id="CHEBI:29105"/>
    </cofactor>
</comment>
<comment type="similarity">
    <text evidence="3">Belongs to the acid sphingomyelinase family.</text>
</comment>
<dbReference type="OMA" id="DCDLPFR"/>
<keyword evidence="6" id="KW-0732">Signal</keyword>
<evidence type="ECO:0000256" key="5">
    <source>
        <dbReference type="ARBA" id="ARBA00022723"/>
    </source>
</evidence>
<gene>
    <name evidence="12" type="ORF">ACA1_264580</name>
</gene>
<dbReference type="VEuPathDB" id="AmoebaDB:ACA1_264580"/>
<dbReference type="CDD" id="cd00842">
    <property type="entry name" value="MPP_ASMase"/>
    <property type="match status" value="1"/>
</dbReference>
<dbReference type="InterPro" id="IPR029052">
    <property type="entry name" value="Metallo-depent_PP-like"/>
</dbReference>
<comment type="subcellular location">
    <subcellularLocation>
        <location evidence="2">Secreted</location>
    </subcellularLocation>
</comment>
<evidence type="ECO:0000256" key="2">
    <source>
        <dbReference type="ARBA" id="ARBA00004613"/>
    </source>
</evidence>